<reference evidence="1" key="2">
    <citation type="journal article" date="2022" name="Res Sq">
        <title>Evolution of multicellular longitudinally dividing oral cavity symbionts (Neisseriaceae).</title>
        <authorList>
            <person name="Nyongesa S."/>
            <person name="Weber P."/>
            <person name="Bernet E."/>
            <person name="Pullido F."/>
            <person name="Nieckarz M."/>
            <person name="Delaby M."/>
            <person name="Nieves C."/>
            <person name="Viehboeck T."/>
            <person name="Krause N."/>
            <person name="Rivera-Millot A."/>
            <person name="Nakamura A."/>
            <person name="Vischer N."/>
            <person name="VanNieuwenhze M."/>
            <person name="Brun Y."/>
            <person name="Cava F."/>
            <person name="Bulgheresi S."/>
            <person name="Veyrier F."/>
        </authorList>
    </citation>
    <scope>NUCLEOTIDE SEQUENCE</scope>
    <source>
        <strain evidence="1">SAG 1488-6</strain>
    </source>
</reference>
<dbReference type="RefSeq" id="WP_019958596.1">
    <property type="nucleotide sequence ID" value="NZ_CP091512.1"/>
</dbReference>
<sequence>MQTITLLPLEGIEIEGIGLLKLGTSKEAVHKFLGLPSEHDDHSWFYKKHEFRLDFDEEGNIEFIEFVFGPNPERTVLSVYEQNPFELDAADLVALLTKCNRGSAIDDSDAPYCYTFSHLAMGIWRQFTDADVQQSMDETPAEDRDSDEDEWLARDLEMGKHFWTIGLGVAGYYG</sequence>
<protein>
    <submittedName>
        <fullName evidence="1">Uncharacterized protein</fullName>
    </submittedName>
</protein>
<dbReference type="EMBL" id="CP091512">
    <property type="protein sequence ID" value="UOO92448.1"/>
    <property type="molecule type" value="Genomic_DNA"/>
</dbReference>
<gene>
    <name evidence="1" type="ORF">LVJ81_12730</name>
</gene>
<name>A0ABY4ECU5_VITST</name>
<organism evidence="1 2">
    <name type="scientific">Vitreoscilla stercoraria</name>
    <dbReference type="NCBI Taxonomy" id="61"/>
    <lineage>
        <taxon>Bacteria</taxon>
        <taxon>Pseudomonadati</taxon>
        <taxon>Pseudomonadota</taxon>
        <taxon>Betaproteobacteria</taxon>
        <taxon>Neisseriales</taxon>
        <taxon>Neisseriaceae</taxon>
        <taxon>Vitreoscilla</taxon>
    </lineage>
</organism>
<reference evidence="1" key="1">
    <citation type="submission" date="2021-12" db="EMBL/GenBank/DDBJ databases">
        <authorList>
            <person name="Veyrier F.J."/>
        </authorList>
    </citation>
    <scope>NUCLEOTIDE SEQUENCE</scope>
    <source>
        <strain evidence="1">SAG 1488-6</strain>
    </source>
</reference>
<accession>A0ABY4ECU5</accession>
<proteinExistence type="predicted"/>
<evidence type="ECO:0000313" key="2">
    <source>
        <dbReference type="Proteomes" id="UP000832034"/>
    </source>
</evidence>
<keyword evidence="2" id="KW-1185">Reference proteome</keyword>
<evidence type="ECO:0000313" key="1">
    <source>
        <dbReference type="EMBL" id="UOO92448.1"/>
    </source>
</evidence>
<dbReference type="Proteomes" id="UP000832034">
    <property type="component" value="Chromosome"/>
</dbReference>